<gene>
    <name evidence="2" type="ORF">A2973_05415</name>
</gene>
<dbReference type="GO" id="GO:0006313">
    <property type="term" value="P:DNA transposition"/>
    <property type="evidence" value="ECO:0007669"/>
    <property type="project" value="InterPro"/>
</dbReference>
<dbReference type="SMART" id="SM01321">
    <property type="entry name" value="Y1_Tnp"/>
    <property type="match status" value="1"/>
</dbReference>
<dbReference type="GO" id="GO:0003677">
    <property type="term" value="F:DNA binding"/>
    <property type="evidence" value="ECO:0007669"/>
    <property type="project" value="InterPro"/>
</dbReference>
<dbReference type="InterPro" id="IPR002686">
    <property type="entry name" value="Transposase_17"/>
</dbReference>
<comment type="caution">
    <text evidence="2">The sequence shown here is derived from an EMBL/GenBank/DDBJ whole genome shotgun (WGS) entry which is preliminary data.</text>
</comment>
<name>A0A1F6B1B7_9BACT</name>
<dbReference type="PANTHER" id="PTHR34322">
    <property type="entry name" value="TRANSPOSASE, Y1_TNP DOMAIN-CONTAINING"/>
    <property type="match status" value="1"/>
</dbReference>
<dbReference type="GO" id="GO:0004803">
    <property type="term" value="F:transposase activity"/>
    <property type="evidence" value="ECO:0007669"/>
    <property type="project" value="InterPro"/>
</dbReference>
<feature type="domain" description="Transposase IS200-like" evidence="1">
    <location>
        <begin position="9"/>
        <end position="124"/>
    </location>
</feature>
<reference evidence="2 3" key="1">
    <citation type="journal article" date="2016" name="Nat. Commun.">
        <title>Thousands of microbial genomes shed light on interconnected biogeochemical processes in an aquifer system.</title>
        <authorList>
            <person name="Anantharaman K."/>
            <person name="Brown C.T."/>
            <person name="Hug L.A."/>
            <person name="Sharon I."/>
            <person name="Castelle C.J."/>
            <person name="Probst A.J."/>
            <person name="Thomas B.C."/>
            <person name="Singh A."/>
            <person name="Wilkins M.J."/>
            <person name="Karaoz U."/>
            <person name="Brodie E.L."/>
            <person name="Williams K.H."/>
            <person name="Hubbard S.S."/>
            <person name="Banfield J.F."/>
        </authorList>
    </citation>
    <scope>NUCLEOTIDE SEQUENCE [LARGE SCALE GENOMIC DNA]</scope>
</reference>
<dbReference type="AlphaFoldDB" id="A0A1F6B1B7"/>
<sequence>MSARPAIFYPQGFYHVYNRGHNKQIIFYDAKDYRRYLKRLGEYLQKHEVTLLAYCLMPNHVHLLLRQDGDELIDRFIHRLHTAYTMYFNKKYEKVGAVFQGRFKAKLIDTDEYLLHVSRYIHINPVELFDTHAQGPALSVELETYPWSSYGEYVNPRSKCISDPTIIRNYFSNSPLRGKTTYRSFLEEYLGMISKDRLAEISGGKL</sequence>
<evidence type="ECO:0000313" key="2">
    <source>
        <dbReference type="EMBL" id="OGG30720.1"/>
    </source>
</evidence>
<dbReference type="InterPro" id="IPR036515">
    <property type="entry name" value="Transposase_17_sf"/>
</dbReference>
<dbReference type="STRING" id="1798396.A2973_05415"/>
<dbReference type="Gene3D" id="3.30.70.1290">
    <property type="entry name" value="Transposase IS200-like"/>
    <property type="match status" value="1"/>
</dbReference>
<dbReference type="Proteomes" id="UP000176409">
    <property type="component" value="Unassembled WGS sequence"/>
</dbReference>
<dbReference type="EMBL" id="MFJZ01000007">
    <property type="protein sequence ID" value="OGG30720.1"/>
    <property type="molecule type" value="Genomic_DNA"/>
</dbReference>
<evidence type="ECO:0000259" key="1">
    <source>
        <dbReference type="SMART" id="SM01321"/>
    </source>
</evidence>
<dbReference type="Pfam" id="PF01797">
    <property type="entry name" value="Y1_Tnp"/>
    <property type="match status" value="1"/>
</dbReference>
<protein>
    <recommendedName>
        <fullName evidence="1">Transposase IS200-like domain-containing protein</fullName>
    </recommendedName>
</protein>
<accession>A0A1F6B1B7</accession>
<organism evidence="2 3">
    <name type="scientific">Candidatus Gottesmanbacteria bacterium RIFCSPLOWO2_01_FULL_49_10</name>
    <dbReference type="NCBI Taxonomy" id="1798396"/>
    <lineage>
        <taxon>Bacteria</taxon>
        <taxon>Candidatus Gottesmaniibacteriota</taxon>
    </lineage>
</organism>
<dbReference type="PANTHER" id="PTHR34322:SF2">
    <property type="entry name" value="TRANSPOSASE IS200-LIKE DOMAIN-CONTAINING PROTEIN"/>
    <property type="match status" value="1"/>
</dbReference>
<dbReference type="SUPFAM" id="SSF143422">
    <property type="entry name" value="Transposase IS200-like"/>
    <property type="match status" value="1"/>
</dbReference>
<evidence type="ECO:0000313" key="3">
    <source>
        <dbReference type="Proteomes" id="UP000176409"/>
    </source>
</evidence>
<proteinExistence type="predicted"/>